<organism evidence="2 3">
    <name type="scientific">Novosphingobium piscinae</name>
    <dbReference type="NCBI Taxonomy" id="1507448"/>
    <lineage>
        <taxon>Bacteria</taxon>
        <taxon>Pseudomonadati</taxon>
        <taxon>Pseudomonadota</taxon>
        <taxon>Alphaproteobacteria</taxon>
        <taxon>Sphingomonadales</taxon>
        <taxon>Sphingomonadaceae</taxon>
        <taxon>Novosphingobium</taxon>
    </lineage>
</organism>
<dbReference type="RefSeq" id="WP_185678176.1">
    <property type="nucleotide sequence ID" value="NZ_JACLAX010000003.1"/>
</dbReference>
<proteinExistence type="predicted"/>
<feature type="coiled-coil region" evidence="1">
    <location>
        <begin position="31"/>
        <end position="58"/>
    </location>
</feature>
<accession>A0A7X1KPD7</accession>
<keyword evidence="1" id="KW-0175">Coiled coil</keyword>
<keyword evidence="3" id="KW-1185">Reference proteome</keyword>
<evidence type="ECO:0000313" key="3">
    <source>
        <dbReference type="Proteomes" id="UP000551327"/>
    </source>
</evidence>
<comment type="caution">
    <text evidence="2">The sequence shown here is derived from an EMBL/GenBank/DDBJ whole genome shotgun (WGS) entry which is preliminary data.</text>
</comment>
<protein>
    <submittedName>
        <fullName evidence="2">Uncharacterized protein</fullName>
    </submittedName>
</protein>
<sequence length="194" mass="20960">MRLTRSRARSIGWAMILAVCFALTLALTFKVNAVKSQVRLTERRLVQLRAEKTMLETEFETRANQQQLTALNAVEFGYQAPTAGQYLETERDLAALGKPRGPGAPDMIRVAAAEAPADESAFPAMVNPLTGKAMAAETPRDTAAEPRRGEGPQRVARVTPIAGPAGLVQRLSHVEKSAKPGRAAVKTTRVALEE</sequence>
<evidence type="ECO:0000313" key="2">
    <source>
        <dbReference type="EMBL" id="MBC2668280.1"/>
    </source>
</evidence>
<gene>
    <name evidence="2" type="ORF">H7F53_03875</name>
</gene>
<name>A0A7X1KPD7_9SPHN</name>
<dbReference type="EMBL" id="JACLAX010000003">
    <property type="protein sequence ID" value="MBC2668280.1"/>
    <property type="molecule type" value="Genomic_DNA"/>
</dbReference>
<dbReference type="AlphaFoldDB" id="A0A7X1KPD7"/>
<evidence type="ECO:0000256" key="1">
    <source>
        <dbReference type="SAM" id="Coils"/>
    </source>
</evidence>
<reference evidence="2 3" key="1">
    <citation type="submission" date="2020-08" db="EMBL/GenBank/DDBJ databases">
        <title>The genome sequence of type strain Novosphingobium piscinae KCTC 42194.</title>
        <authorList>
            <person name="Liu Y."/>
        </authorList>
    </citation>
    <scope>NUCLEOTIDE SEQUENCE [LARGE SCALE GENOMIC DNA]</scope>
    <source>
        <strain evidence="2 3">KCTC 42194</strain>
    </source>
</reference>
<dbReference type="Proteomes" id="UP000551327">
    <property type="component" value="Unassembled WGS sequence"/>
</dbReference>